<dbReference type="OrthoDB" id="550634at2759"/>
<dbReference type="Proteomes" id="UP000722791">
    <property type="component" value="Unassembled WGS sequence"/>
</dbReference>
<evidence type="ECO:0000256" key="1">
    <source>
        <dbReference type="SAM" id="MobiDB-lite"/>
    </source>
</evidence>
<dbReference type="Proteomes" id="UP000747110">
    <property type="component" value="Unassembled WGS sequence"/>
</dbReference>
<dbReference type="AlphaFoldDB" id="A0A8J4FZ26"/>
<name>A0A8J4FZ26_9CHLO</name>
<gene>
    <name evidence="2" type="ORF">Vretifemale_19990</name>
    <name evidence="3" type="ORF">Vretimale_6488</name>
</gene>
<protein>
    <submittedName>
        <fullName evidence="2">Uncharacterized protein</fullName>
    </submittedName>
</protein>
<dbReference type="EMBL" id="BNCQ01000009">
    <property type="protein sequence ID" value="GIM01686.1"/>
    <property type="molecule type" value="Genomic_DNA"/>
</dbReference>
<feature type="compositionally biased region" description="Acidic residues" evidence="1">
    <location>
        <begin position="719"/>
        <end position="734"/>
    </location>
</feature>
<dbReference type="EMBL" id="BNCP01000077">
    <property type="protein sequence ID" value="GIL92420.1"/>
    <property type="molecule type" value="Genomic_DNA"/>
</dbReference>
<evidence type="ECO:0000313" key="4">
    <source>
        <dbReference type="Proteomes" id="UP000747110"/>
    </source>
</evidence>
<evidence type="ECO:0000313" key="3">
    <source>
        <dbReference type="EMBL" id="GIM01686.1"/>
    </source>
</evidence>
<organism evidence="2 4">
    <name type="scientific">Volvox reticuliferus</name>
    <dbReference type="NCBI Taxonomy" id="1737510"/>
    <lineage>
        <taxon>Eukaryota</taxon>
        <taxon>Viridiplantae</taxon>
        <taxon>Chlorophyta</taxon>
        <taxon>core chlorophytes</taxon>
        <taxon>Chlorophyceae</taxon>
        <taxon>CS clade</taxon>
        <taxon>Chlamydomonadales</taxon>
        <taxon>Volvocaceae</taxon>
        <taxon>Volvox</taxon>
    </lineage>
</organism>
<sequence length="797" mass="82570">MDIRGLDAERLLQASKAYCRWPNGMPVRLKGIGAEAFTAKILGGFEFDLGSIFVACDCESCAQKPALVGDDVKEEESYIMSILEFSIHCGVVDLIEQRLCEFTNNGGLDTEAVQLTASRMLPDMLFVLDVPCDGTSLAAAGSCDSGSRNHSLGVLPLSDFLRQSAEAAGGSNLEGRQLGAFVFTSSPAGVVTTRDMVSEGTANQHPMTAAEAGGGATLSIGKVVGYDTETGAHRVKFDRGPLLELLRHDEEAEGEEPKGALDAWVHVAVCHVALDPDLDPGLDPGLDSRQKSAVMNMDATRDDSATAAAAAAAALEKRGLFGPFRDCLQAVPSEWDSPRLDLLLQRRLQPPTENPDAANSVAATAAAAAVVKVLPPSPAQPASGGSEGGASVSAAAPLTAAVGELGGGDREAARGTEAANAAALAAAAAGGTEEWDMDVLDPGSKDLSGLPVEGLTASLALAAVSNGTAAATTTVSAAAAAASPTGFVEMDVEMQPNDTLEAAASVSTDPPAAEVRQLQPPQQQQQQLAELGDRVRCSSSSNGDAGCRWDSGGDVPAVSVPEGGGVAANVHQSASIAAPMVAAETEPASTTGTRGTGADTCNEAAHSAGGSRRTVDDTTTEVTVLDGLRRHEEAAAAVVLTEPAVAAATEGNINEGYDAFSEMELDVLLERAVRLRCGASPLPQPQEQPRHRSPQQLPQQRPGVRGGEVGVTEAHCDQEEGEKEEQEEEEEEEALALCTAIESLDGAMLQLGLRGPIRAKMLLCVWMMRSRQVRHLEEELRGAMERQNAAVAAAAPS</sequence>
<proteinExistence type="predicted"/>
<keyword evidence="4" id="KW-1185">Reference proteome</keyword>
<accession>A0A8J4FZ26</accession>
<evidence type="ECO:0000313" key="2">
    <source>
        <dbReference type="EMBL" id="GIL92420.1"/>
    </source>
</evidence>
<reference evidence="2" key="1">
    <citation type="journal article" date="2021" name="Proc. Natl. Acad. Sci. U.S.A.">
        <title>Three genomes in the algal genus Volvox reveal the fate of a haploid sex-determining region after a transition to homothallism.</title>
        <authorList>
            <person name="Yamamoto K."/>
            <person name="Hamaji T."/>
            <person name="Kawai-Toyooka H."/>
            <person name="Matsuzaki R."/>
            <person name="Takahashi F."/>
            <person name="Nishimura Y."/>
            <person name="Kawachi M."/>
            <person name="Noguchi H."/>
            <person name="Minakuchi Y."/>
            <person name="Umen J.G."/>
            <person name="Toyoda A."/>
            <person name="Nozaki H."/>
        </authorList>
    </citation>
    <scope>NUCLEOTIDE SEQUENCE</scope>
    <source>
        <strain evidence="3">NIES-3785</strain>
        <strain evidence="2">NIES-3786</strain>
    </source>
</reference>
<feature type="region of interest" description="Disordered" evidence="1">
    <location>
        <begin position="679"/>
        <end position="708"/>
    </location>
</feature>
<comment type="caution">
    <text evidence="2">The sequence shown here is derived from an EMBL/GenBank/DDBJ whole genome shotgun (WGS) entry which is preliminary data.</text>
</comment>
<feature type="region of interest" description="Disordered" evidence="1">
    <location>
        <begin position="715"/>
        <end position="734"/>
    </location>
</feature>